<evidence type="ECO:0000256" key="6">
    <source>
        <dbReference type="ARBA" id="ARBA00022989"/>
    </source>
</evidence>
<dbReference type="Gene3D" id="1.10.357.140">
    <property type="entry name" value="UbiA prenyltransferase"/>
    <property type="match status" value="1"/>
</dbReference>
<keyword evidence="3" id="KW-0474">Menaquinone biosynthesis</keyword>
<gene>
    <name evidence="9" type="ORF">ACFO26_09990</name>
</gene>
<keyword evidence="6 8" id="KW-1133">Transmembrane helix</keyword>
<feature type="transmembrane region" description="Helical" evidence="8">
    <location>
        <begin position="228"/>
        <end position="251"/>
    </location>
</feature>
<dbReference type="Proteomes" id="UP001595987">
    <property type="component" value="Unassembled WGS sequence"/>
</dbReference>
<comment type="subcellular location">
    <subcellularLocation>
        <location evidence="1">Membrane</location>
        <topology evidence="1">Multi-pass membrane protein</topology>
    </subcellularLocation>
</comment>
<feature type="transmembrane region" description="Helical" evidence="8">
    <location>
        <begin position="44"/>
        <end position="64"/>
    </location>
</feature>
<evidence type="ECO:0000313" key="9">
    <source>
        <dbReference type="EMBL" id="MFC4653234.1"/>
    </source>
</evidence>
<keyword evidence="5 8" id="KW-0812">Transmembrane</keyword>
<dbReference type="RefSeq" id="WP_213536412.1">
    <property type="nucleotide sequence ID" value="NZ_BOVQ01000006.1"/>
</dbReference>
<evidence type="ECO:0000313" key="10">
    <source>
        <dbReference type="Proteomes" id="UP001595987"/>
    </source>
</evidence>
<evidence type="ECO:0000256" key="4">
    <source>
        <dbReference type="ARBA" id="ARBA00022679"/>
    </source>
</evidence>
<keyword evidence="4" id="KW-0808">Transferase</keyword>
<dbReference type="PANTHER" id="PTHR13929">
    <property type="entry name" value="1,4-DIHYDROXY-2-NAPHTHOATE OCTAPRENYLTRANSFERASE"/>
    <property type="match status" value="1"/>
</dbReference>
<evidence type="ECO:0000256" key="5">
    <source>
        <dbReference type="ARBA" id="ARBA00022692"/>
    </source>
</evidence>
<comment type="caution">
    <text evidence="9">The sequence shown here is derived from an EMBL/GenBank/DDBJ whole genome shotgun (WGS) entry which is preliminary data.</text>
</comment>
<dbReference type="EMBL" id="JBHSGD010000008">
    <property type="protein sequence ID" value="MFC4653234.1"/>
    <property type="molecule type" value="Genomic_DNA"/>
</dbReference>
<dbReference type="InterPro" id="IPR000537">
    <property type="entry name" value="UbiA_prenyltransferase"/>
</dbReference>
<keyword evidence="7 8" id="KW-0472">Membrane</keyword>
<feature type="transmembrane region" description="Helical" evidence="8">
    <location>
        <begin position="171"/>
        <end position="190"/>
    </location>
</feature>
<proteinExistence type="predicted"/>
<reference evidence="10" key="1">
    <citation type="journal article" date="2019" name="Int. J. Syst. Evol. Microbiol.">
        <title>The Global Catalogue of Microorganisms (GCM) 10K type strain sequencing project: providing services to taxonomists for standard genome sequencing and annotation.</title>
        <authorList>
            <consortium name="The Broad Institute Genomics Platform"/>
            <consortium name="The Broad Institute Genome Sequencing Center for Infectious Disease"/>
            <person name="Wu L."/>
            <person name="Ma J."/>
        </authorList>
    </citation>
    <scope>NUCLEOTIDE SEQUENCE [LARGE SCALE GENOMIC DNA]</scope>
    <source>
        <strain evidence="10">CCUG 63287</strain>
    </source>
</reference>
<evidence type="ECO:0000256" key="7">
    <source>
        <dbReference type="ARBA" id="ARBA00023136"/>
    </source>
</evidence>
<protein>
    <submittedName>
        <fullName evidence="9">Prenyltransferase</fullName>
    </submittedName>
</protein>
<dbReference type="InterPro" id="IPR044878">
    <property type="entry name" value="UbiA_sf"/>
</dbReference>
<organism evidence="9 10">
    <name type="scientific">Lactococcus nasutitermitis</name>
    <dbReference type="NCBI Taxonomy" id="1652957"/>
    <lineage>
        <taxon>Bacteria</taxon>
        <taxon>Bacillati</taxon>
        <taxon>Bacillota</taxon>
        <taxon>Bacilli</taxon>
        <taxon>Lactobacillales</taxon>
        <taxon>Streptococcaceae</taxon>
        <taxon>Lactococcus</taxon>
    </lineage>
</organism>
<keyword evidence="10" id="KW-1185">Reference proteome</keyword>
<evidence type="ECO:0000256" key="3">
    <source>
        <dbReference type="ARBA" id="ARBA00022428"/>
    </source>
</evidence>
<feature type="transmembrane region" description="Helical" evidence="8">
    <location>
        <begin position="281"/>
        <end position="298"/>
    </location>
</feature>
<dbReference type="PANTHER" id="PTHR13929:SF0">
    <property type="entry name" value="UBIA PRENYLTRANSFERASE DOMAIN-CONTAINING PROTEIN 1"/>
    <property type="match status" value="1"/>
</dbReference>
<comment type="pathway">
    <text evidence="2">Quinol/quinone metabolism; menaquinone biosynthesis.</text>
</comment>
<dbReference type="CDD" id="cd13962">
    <property type="entry name" value="PT_UbiA_UBIAD1"/>
    <property type="match status" value="1"/>
</dbReference>
<accession>A0ABV9JEY9</accession>
<evidence type="ECO:0000256" key="2">
    <source>
        <dbReference type="ARBA" id="ARBA00004863"/>
    </source>
</evidence>
<dbReference type="InterPro" id="IPR026046">
    <property type="entry name" value="UBIAD1"/>
</dbReference>
<dbReference type="PIRSF" id="PIRSF005355">
    <property type="entry name" value="UBIAD1"/>
    <property type="match status" value="1"/>
</dbReference>
<evidence type="ECO:0000256" key="8">
    <source>
        <dbReference type="SAM" id="Phobius"/>
    </source>
</evidence>
<name>A0ABV9JEY9_9LACT</name>
<sequence>MTYTLTFKDWFIATRPWSFVVTALPTLFTFLFVLLEEPQYSNRWALGLIAILGSIIYQAGGNLLSDYHDYKRGVDKAGAVVGNDILTSGRFSPKQVLIFGRTMTTLGILLGLFLVSQSGLPLLAIGIFGTLGSVYYRKFKAIALGDLLIFLIYGPIIMGGTYYVMTQHFSGALFFISVHFAFITVNVLHANNLRDIQNDTNAGVHTFASILGVKNSIIYYNLLTYLSYLVIVISVLLAQLPIWSLLSLITLPIAIRNTKMVNQATTDNSAIKDLDKSTAQLQLLVSLTLIIAIIIAIIF</sequence>
<evidence type="ECO:0000256" key="1">
    <source>
        <dbReference type="ARBA" id="ARBA00004141"/>
    </source>
</evidence>
<dbReference type="Pfam" id="PF01040">
    <property type="entry name" value="UbiA"/>
    <property type="match status" value="1"/>
</dbReference>
<dbReference type="Gene3D" id="1.20.120.1780">
    <property type="entry name" value="UbiA prenyltransferase"/>
    <property type="match status" value="1"/>
</dbReference>
<feature type="transmembrane region" description="Helical" evidence="8">
    <location>
        <begin position="12"/>
        <end position="32"/>
    </location>
</feature>
<feature type="transmembrane region" description="Helical" evidence="8">
    <location>
        <begin position="143"/>
        <end position="165"/>
    </location>
</feature>